<feature type="compositionally biased region" description="Basic and acidic residues" evidence="1">
    <location>
        <begin position="650"/>
        <end position="660"/>
    </location>
</feature>
<feature type="region of interest" description="Disordered" evidence="1">
    <location>
        <begin position="693"/>
        <end position="778"/>
    </location>
</feature>
<name>A0ABD3M1B8_9STRA</name>
<feature type="region of interest" description="Disordered" evidence="1">
    <location>
        <begin position="316"/>
        <end position="354"/>
    </location>
</feature>
<keyword evidence="3" id="KW-1185">Reference proteome</keyword>
<feature type="compositionally biased region" description="Gly residues" evidence="1">
    <location>
        <begin position="90"/>
        <end position="107"/>
    </location>
</feature>
<feature type="region of interest" description="Disordered" evidence="1">
    <location>
        <begin position="1"/>
        <end position="119"/>
    </location>
</feature>
<feature type="compositionally biased region" description="Polar residues" evidence="1">
    <location>
        <begin position="623"/>
        <end position="634"/>
    </location>
</feature>
<feature type="region of interest" description="Disordered" evidence="1">
    <location>
        <begin position="619"/>
        <end position="660"/>
    </location>
</feature>
<feature type="compositionally biased region" description="Basic and acidic residues" evidence="1">
    <location>
        <begin position="460"/>
        <end position="479"/>
    </location>
</feature>
<feature type="compositionally biased region" description="Low complexity" evidence="1">
    <location>
        <begin position="159"/>
        <end position="171"/>
    </location>
</feature>
<feature type="compositionally biased region" description="Basic and acidic residues" evidence="1">
    <location>
        <begin position="704"/>
        <end position="729"/>
    </location>
</feature>
<evidence type="ECO:0000256" key="1">
    <source>
        <dbReference type="SAM" id="MobiDB-lite"/>
    </source>
</evidence>
<evidence type="ECO:0000313" key="2">
    <source>
        <dbReference type="EMBL" id="KAL3756524.1"/>
    </source>
</evidence>
<protein>
    <submittedName>
        <fullName evidence="2">Uncharacterized protein</fullName>
    </submittedName>
</protein>
<feature type="region of interest" description="Disordered" evidence="1">
    <location>
        <begin position="159"/>
        <end position="179"/>
    </location>
</feature>
<feature type="compositionally biased region" description="Gly residues" evidence="1">
    <location>
        <begin position="25"/>
        <end position="38"/>
    </location>
</feature>
<feature type="compositionally biased region" description="Polar residues" evidence="1">
    <location>
        <begin position="480"/>
        <end position="493"/>
    </location>
</feature>
<dbReference type="Proteomes" id="UP001530293">
    <property type="component" value="Unassembled WGS sequence"/>
</dbReference>
<feature type="compositionally biased region" description="Basic residues" evidence="1">
    <location>
        <begin position="15"/>
        <end position="24"/>
    </location>
</feature>
<organism evidence="2 3">
    <name type="scientific">Discostella pseudostelligera</name>
    <dbReference type="NCBI Taxonomy" id="259834"/>
    <lineage>
        <taxon>Eukaryota</taxon>
        <taxon>Sar</taxon>
        <taxon>Stramenopiles</taxon>
        <taxon>Ochrophyta</taxon>
        <taxon>Bacillariophyta</taxon>
        <taxon>Coscinodiscophyceae</taxon>
        <taxon>Thalassiosirophycidae</taxon>
        <taxon>Stephanodiscales</taxon>
        <taxon>Stephanodiscaceae</taxon>
        <taxon>Discostella</taxon>
    </lineage>
</organism>
<sequence>MTDSVATAAPNGGGVKKKRNRKRGGGGGGGGGAGGGPKSGSNINTAKDASGRGGGSGNGGGVSAATGTATTSSAKGRGSGSRGNATARRGGMGGGRGSGGGGVGGGNVSSRFKPNAPSPLQLPFVKVTIRNIGDGSKHSSIERIVTSVRKFLEGAFPSSTTTMQTTTSTAGVGSGSSGSNEISPYMMACQLEREEFEADKTMVSEATAENRAAGGATLASHIFSSGYVNDDKSRVSVLPAPDDIVNNLMNNTTDKKVTAGSSIGWIVDTAMSQMMQECGKHYLNYVGGRIVLDEESFVEVCLAEKVQAERKRLALESKSSELADRSNTADAADASDSAEKQPDNVGTERSSVEDVTNGIAKMSTADKQHEVVPKVDEQSLIQSPSVRVRIMSITPVKKSKRRGEIGGKVQLVIYPPDPCILFKEKCRDAGKMAADQHLSKVNAAKEQVVDGTETGVTNGNEHDVIASSEGKDDAIKSDDQPSTSQDGPSSSKRMITPTPQIPYYPIMSSMERSRALARSRILMNRTIKAMELHAAGGKDLSHAQWEVVESSSQKTWKERPHYFVRATMDGKPLSELVAEHDTAPNITAKKGRGRGGIDARADRLESTIESSDDYKAFLASLENGPNPTTSSGNDATGKKGADSKSMTTSSEKHDIPAVDGEGRPLAAIVLHLRGKQEAEKAKVEKAKADIAAAQAKARAAAAAAKEKARQEKERLRKEAAKKQRDEVARKKSRASSSRTGGSSGIERNKKGGMPMPPPGATLLKKVGGSAPIPPSGFG</sequence>
<accession>A0ABD3M1B8</accession>
<feature type="compositionally biased region" description="Low complexity" evidence="1">
    <location>
        <begin position="63"/>
        <end position="89"/>
    </location>
</feature>
<evidence type="ECO:0000313" key="3">
    <source>
        <dbReference type="Proteomes" id="UP001530293"/>
    </source>
</evidence>
<comment type="caution">
    <text evidence="2">The sequence shown here is derived from an EMBL/GenBank/DDBJ whole genome shotgun (WGS) entry which is preliminary data.</text>
</comment>
<gene>
    <name evidence="2" type="ORF">ACHAWU_009918</name>
</gene>
<feature type="region of interest" description="Disordered" evidence="1">
    <location>
        <begin position="450"/>
        <end position="503"/>
    </location>
</feature>
<reference evidence="2 3" key="1">
    <citation type="submission" date="2024-10" db="EMBL/GenBank/DDBJ databases">
        <title>Updated reference genomes for cyclostephanoid diatoms.</title>
        <authorList>
            <person name="Roberts W.R."/>
            <person name="Alverson A.J."/>
        </authorList>
    </citation>
    <scope>NUCLEOTIDE SEQUENCE [LARGE SCALE GENOMIC DNA]</scope>
    <source>
        <strain evidence="2 3">AJA232-27</strain>
    </source>
</reference>
<dbReference type="AlphaFoldDB" id="A0ABD3M1B8"/>
<feature type="compositionally biased region" description="Low complexity" evidence="1">
    <location>
        <begin position="325"/>
        <end position="335"/>
    </location>
</feature>
<proteinExistence type="predicted"/>
<feature type="compositionally biased region" description="Gly residues" evidence="1">
    <location>
        <begin position="51"/>
        <end position="62"/>
    </location>
</feature>
<dbReference type="EMBL" id="JALLBG020000303">
    <property type="protein sequence ID" value="KAL3756524.1"/>
    <property type="molecule type" value="Genomic_DNA"/>
</dbReference>
<feature type="compositionally biased region" description="Low complexity" evidence="1">
    <location>
        <begin position="693"/>
        <end position="703"/>
    </location>
</feature>